<proteinExistence type="inferred from homology"/>
<feature type="transmembrane region" description="Helical" evidence="7">
    <location>
        <begin position="157"/>
        <end position="179"/>
    </location>
</feature>
<evidence type="ECO:0000256" key="1">
    <source>
        <dbReference type="ARBA" id="ARBA00004651"/>
    </source>
</evidence>
<feature type="transmembrane region" description="Helical" evidence="7">
    <location>
        <begin position="127"/>
        <end position="145"/>
    </location>
</feature>
<dbReference type="OrthoDB" id="9805703at2"/>
<dbReference type="PROSITE" id="PS51257">
    <property type="entry name" value="PROKAR_LIPOPROTEIN"/>
    <property type="match status" value="1"/>
</dbReference>
<comment type="caution">
    <text evidence="8">The sequence shown here is derived from an EMBL/GenBank/DDBJ whole genome shotgun (WGS) entry which is preliminary data.</text>
</comment>
<dbReference type="AlphaFoldDB" id="A0A368XKW9"/>
<evidence type="ECO:0000256" key="2">
    <source>
        <dbReference type="ARBA" id="ARBA00007977"/>
    </source>
</evidence>
<evidence type="ECO:0000313" key="9">
    <source>
        <dbReference type="Proteomes" id="UP000252884"/>
    </source>
</evidence>
<comment type="subcellular location">
    <subcellularLocation>
        <location evidence="1">Cell membrane</location>
        <topology evidence="1">Multi-pass membrane protein</topology>
    </subcellularLocation>
</comment>
<protein>
    <submittedName>
        <fullName evidence="8">Putative integral membrane protein (TIGR00698 family)</fullName>
    </submittedName>
</protein>
<evidence type="ECO:0000256" key="6">
    <source>
        <dbReference type="ARBA" id="ARBA00023136"/>
    </source>
</evidence>
<feature type="transmembrane region" description="Helical" evidence="7">
    <location>
        <begin position="224"/>
        <end position="244"/>
    </location>
</feature>
<keyword evidence="3" id="KW-1003">Cell membrane</keyword>
<dbReference type="Pfam" id="PF03601">
    <property type="entry name" value="Cons_hypoth698"/>
    <property type="match status" value="1"/>
</dbReference>
<keyword evidence="9" id="KW-1185">Reference proteome</keyword>
<dbReference type="GO" id="GO:0005886">
    <property type="term" value="C:plasma membrane"/>
    <property type="evidence" value="ECO:0007669"/>
    <property type="project" value="UniProtKB-SubCell"/>
</dbReference>
<evidence type="ECO:0000256" key="7">
    <source>
        <dbReference type="SAM" id="Phobius"/>
    </source>
</evidence>
<sequence length="337" mass="35205">MILVHKASAARAALTRKWPGLVVCVTVACAATFLSQHYGGPQLLYALLIGLAFHFLHGNPQISAGVDFCARTLLRTGVALLGARITVDQVAHLGLRAGVIVALGLALTIMCGLALARLGRRRMEEGLLSGGAVAICGASAAMAIAATLPSTRENERLTLFTVVGVTVFSTIAMVLYPFALHFLPLSAVDRGVFLGGTIHDVAQVVAAGMLLGPETADAATVVKLFRVLLLVPVVLLITVALRRYSSAGTGGGRPPAVPFFLIAFIALVAVSSLNIWPAGVVTAASDASRWLLVTAIAAAGVKTSFEELLKMGWWPVLMLLGETLFIAAFVMVALLFV</sequence>
<evidence type="ECO:0000313" key="8">
    <source>
        <dbReference type="EMBL" id="RCW68671.1"/>
    </source>
</evidence>
<dbReference type="EMBL" id="QPJK01000007">
    <property type="protein sequence ID" value="RCW68671.1"/>
    <property type="molecule type" value="Genomic_DNA"/>
</dbReference>
<feature type="transmembrane region" description="Helical" evidence="7">
    <location>
        <begin position="312"/>
        <end position="336"/>
    </location>
</feature>
<dbReference type="PANTHER" id="PTHR30106">
    <property type="entry name" value="INNER MEMBRANE PROTEIN YEIH-RELATED"/>
    <property type="match status" value="1"/>
</dbReference>
<evidence type="ECO:0000256" key="4">
    <source>
        <dbReference type="ARBA" id="ARBA00022692"/>
    </source>
</evidence>
<dbReference type="Proteomes" id="UP000252884">
    <property type="component" value="Unassembled WGS sequence"/>
</dbReference>
<gene>
    <name evidence="8" type="ORF">DES41_107192</name>
</gene>
<keyword evidence="6 7" id="KW-0472">Membrane</keyword>
<keyword evidence="4 7" id="KW-0812">Transmembrane</keyword>
<feature type="transmembrane region" description="Helical" evidence="7">
    <location>
        <begin position="93"/>
        <end position="115"/>
    </location>
</feature>
<reference evidence="8 9" key="1">
    <citation type="submission" date="2018-07" db="EMBL/GenBank/DDBJ databases">
        <title>Genomic Encyclopedia of Type Strains, Phase IV (KMG-IV): sequencing the most valuable type-strain genomes for metagenomic binning, comparative biology and taxonomic classification.</title>
        <authorList>
            <person name="Goeker M."/>
        </authorList>
    </citation>
    <scope>NUCLEOTIDE SEQUENCE [LARGE SCALE GENOMIC DNA]</scope>
    <source>
        <strain evidence="8 9">DSM 21634</strain>
    </source>
</reference>
<dbReference type="PANTHER" id="PTHR30106:SF2">
    <property type="entry name" value="UPF0324 INNER MEMBRANE PROTEIN YEIH"/>
    <property type="match status" value="1"/>
</dbReference>
<keyword evidence="5 7" id="KW-1133">Transmembrane helix</keyword>
<organism evidence="8 9">
    <name type="scientific">Pseudorhodoferax soli</name>
    <dbReference type="NCBI Taxonomy" id="545864"/>
    <lineage>
        <taxon>Bacteria</taxon>
        <taxon>Pseudomonadati</taxon>
        <taxon>Pseudomonadota</taxon>
        <taxon>Betaproteobacteria</taxon>
        <taxon>Burkholderiales</taxon>
        <taxon>Comamonadaceae</taxon>
    </lineage>
</organism>
<name>A0A368XKW9_9BURK</name>
<feature type="transmembrane region" description="Helical" evidence="7">
    <location>
        <begin position="256"/>
        <end position="276"/>
    </location>
</feature>
<evidence type="ECO:0000256" key="5">
    <source>
        <dbReference type="ARBA" id="ARBA00022989"/>
    </source>
</evidence>
<evidence type="ECO:0000256" key="3">
    <source>
        <dbReference type="ARBA" id="ARBA00022475"/>
    </source>
</evidence>
<accession>A0A368XKW9</accession>
<comment type="similarity">
    <text evidence="2">Belongs to the UPF0324 family.</text>
</comment>
<feature type="transmembrane region" description="Helical" evidence="7">
    <location>
        <begin position="288"/>
        <end position="305"/>
    </location>
</feature>
<feature type="transmembrane region" description="Helical" evidence="7">
    <location>
        <begin position="18"/>
        <end position="34"/>
    </location>
</feature>
<dbReference type="RefSeq" id="WP_114470203.1">
    <property type="nucleotide sequence ID" value="NZ_QPJK01000007.1"/>
</dbReference>
<dbReference type="InterPro" id="IPR018383">
    <property type="entry name" value="UPF0324_pro"/>
</dbReference>